<dbReference type="GO" id="GO:0005886">
    <property type="term" value="C:plasma membrane"/>
    <property type="evidence" value="ECO:0007669"/>
    <property type="project" value="UniProtKB-SubCell"/>
</dbReference>
<proteinExistence type="predicted"/>
<protein>
    <submittedName>
        <fullName evidence="2">ABC-type transport system involved in multi-copper enzyme maturation, permease component</fullName>
    </submittedName>
</protein>
<dbReference type="AlphaFoldDB" id="A0A157SW75"/>
<gene>
    <name evidence="2" type="ORF">SAMEA3906487_04104</name>
</gene>
<feature type="transmembrane region" description="Helical" evidence="1">
    <location>
        <begin position="129"/>
        <end position="148"/>
    </location>
</feature>
<dbReference type="PANTHER" id="PTHR43471:SF1">
    <property type="entry name" value="ABC TRANSPORTER PERMEASE PROTEIN NOSY-RELATED"/>
    <property type="match status" value="1"/>
</dbReference>
<reference evidence="2 3" key="1">
    <citation type="submission" date="2016-04" db="EMBL/GenBank/DDBJ databases">
        <authorList>
            <consortium name="Pathogen Informatics"/>
        </authorList>
    </citation>
    <scope>NUCLEOTIDE SEQUENCE [LARGE SCALE GENOMIC DNA]</scope>
    <source>
        <strain evidence="2 3">H044680328</strain>
    </source>
</reference>
<dbReference type="EMBL" id="LT546645">
    <property type="protein sequence ID" value="SAI74206.1"/>
    <property type="molecule type" value="Genomic_DNA"/>
</dbReference>
<keyword evidence="1" id="KW-0812">Transmembrane</keyword>
<evidence type="ECO:0000313" key="3">
    <source>
        <dbReference type="Proteomes" id="UP000076825"/>
    </source>
</evidence>
<dbReference type="eggNOG" id="COG1277">
    <property type="taxonomic scope" value="Bacteria"/>
</dbReference>
<accession>A0A157SW75</accession>
<evidence type="ECO:0000313" key="2">
    <source>
        <dbReference type="EMBL" id="SAI74206.1"/>
    </source>
</evidence>
<dbReference type="InterPro" id="IPR021913">
    <property type="entry name" value="DUF3526"/>
</dbReference>
<dbReference type="KEGG" id="btrm:SAMEA390648704104"/>
<dbReference type="OrthoDB" id="184009at2"/>
<dbReference type="Proteomes" id="UP000076825">
    <property type="component" value="Chromosome 1"/>
</dbReference>
<feature type="transmembrane region" description="Helical" evidence="1">
    <location>
        <begin position="447"/>
        <end position="465"/>
    </location>
</feature>
<dbReference type="Pfam" id="PF12679">
    <property type="entry name" value="ABC2_membrane_2"/>
    <property type="match status" value="1"/>
</dbReference>
<dbReference type="STRING" id="123899.SAMEA3906487_04104"/>
<organism evidence="2 3">
    <name type="scientific">Bordetella trematum</name>
    <dbReference type="NCBI Taxonomy" id="123899"/>
    <lineage>
        <taxon>Bacteria</taxon>
        <taxon>Pseudomonadati</taxon>
        <taxon>Pseudomonadota</taxon>
        <taxon>Betaproteobacteria</taxon>
        <taxon>Burkholderiales</taxon>
        <taxon>Alcaligenaceae</taxon>
        <taxon>Bordetella</taxon>
    </lineage>
</organism>
<dbReference type="GO" id="GO:0140359">
    <property type="term" value="F:ABC-type transporter activity"/>
    <property type="evidence" value="ECO:0007669"/>
    <property type="project" value="InterPro"/>
</dbReference>
<sequence length="468" mass="51819">MMRLLVGKELLALRREPRLWVLGLGLALLLALALFAAAQQQQKQEQERQAIGEDVRAQWDRQGIKHPHRGAHFGMYVFRPREPLAAFDPGIVPYVGQAIWLEPHRRNLARHEPAADNGPVQRLANVSPAFLLNALLPLLILALAFNQVTREREQGTLRLLQSQGVSRLAWLVSKLIAVALGLAALLLPLLGGAAVAAYAAGGLSLLIQTLWLEAAYLLYYVVIAGLGLALGACCRGSRAALCLLIALWAAWVFAVPRLAAAAAQRLVPLPAADQFWAAIARDYRQGLPGDPDLATQVAGFEAALLRRYGVQRLEDVPLGVNAARRLMRDAYADRVHAHHFDELWRRYEQQQQVLRGFAGFSPVLTMQLLSSALSATSLSSQQHFEAMAEDYRRSFNRRIDEWDRDHTQGLVSYEQAYGANTLWQSMPVFEAAGPPPAQVLRQARPEMTLLAIWAALMIGCLTWAARRV</sequence>
<feature type="transmembrane region" description="Helical" evidence="1">
    <location>
        <begin position="210"/>
        <end position="232"/>
    </location>
</feature>
<feature type="transmembrane region" description="Helical" evidence="1">
    <location>
        <begin position="168"/>
        <end position="190"/>
    </location>
</feature>
<dbReference type="Pfam" id="PF12040">
    <property type="entry name" value="DUF3526"/>
    <property type="match status" value="1"/>
</dbReference>
<dbReference type="PANTHER" id="PTHR43471">
    <property type="entry name" value="ABC TRANSPORTER PERMEASE"/>
    <property type="match status" value="1"/>
</dbReference>
<feature type="transmembrane region" description="Helical" evidence="1">
    <location>
        <begin position="239"/>
        <end position="259"/>
    </location>
</feature>
<keyword evidence="1" id="KW-1133">Transmembrane helix</keyword>
<dbReference type="GeneID" id="56588681"/>
<evidence type="ECO:0000256" key="1">
    <source>
        <dbReference type="SAM" id="Phobius"/>
    </source>
</evidence>
<keyword evidence="3" id="KW-1185">Reference proteome</keyword>
<dbReference type="PATRIC" id="fig|123899.6.peg.4101"/>
<name>A0A157SW75_9BORD</name>
<keyword evidence="1" id="KW-0472">Membrane</keyword>
<dbReference type="RefSeq" id="WP_063492492.1">
    <property type="nucleotide sequence ID" value="NZ_CP016340.1"/>
</dbReference>